<protein>
    <recommendedName>
        <fullName evidence="2">Endonuclease/exonuclease/phosphatase domain-containing protein</fullName>
    </recommendedName>
</protein>
<dbReference type="EMBL" id="NCVQ01000001">
    <property type="protein sequence ID" value="PWZ53650.1"/>
    <property type="molecule type" value="Genomic_DNA"/>
</dbReference>
<evidence type="ECO:0008006" key="2">
    <source>
        <dbReference type="Google" id="ProtNLM"/>
    </source>
</evidence>
<dbReference type="Gene3D" id="3.60.10.10">
    <property type="entry name" value="Endonuclease/exonuclease/phosphatase"/>
    <property type="match status" value="1"/>
</dbReference>
<dbReference type="Proteomes" id="UP000251960">
    <property type="component" value="Chromosome 1"/>
</dbReference>
<comment type="caution">
    <text evidence="1">The sequence shown here is derived from an EMBL/GenBank/DDBJ whole genome shotgun (WGS) entry which is preliminary data.</text>
</comment>
<organism evidence="1">
    <name type="scientific">Zea mays</name>
    <name type="common">Maize</name>
    <dbReference type="NCBI Taxonomy" id="4577"/>
    <lineage>
        <taxon>Eukaryota</taxon>
        <taxon>Viridiplantae</taxon>
        <taxon>Streptophyta</taxon>
        <taxon>Embryophyta</taxon>
        <taxon>Tracheophyta</taxon>
        <taxon>Spermatophyta</taxon>
        <taxon>Magnoliopsida</taxon>
        <taxon>Liliopsida</taxon>
        <taxon>Poales</taxon>
        <taxon>Poaceae</taxon>
        <taxon>PACMAD clade</taxon>
        <taxon>Panicoideae</taxon>
        <taxon>Andropogonodae</taxon>
        <taxon>Andropogoneae</taxon>
        <taxon>Tripsacinae</taxon>
        <taxon>Zea</taxon>
    </lineage>
</organism>
<gene>
    <name evidence="1" type="ORF">Zm00014a_004065</name>
</gene>
<evidence type="ECO:0000313" key="1">
    <source>
        <dbReference type="EMBL" id="PWZ53650.1"/>
    </source>
</evidence>
<dbReference type="AlphaFoldDB" id="A0A317Y4N9"/>
<proteinExistence type="predicted"/>
<dbReference type="InterPro" id="IPR036691">
    <property type="entry name" value="Endo/exonu/phosph_ase_sf"/>
</dbReference>
<reference evidence="1" key="1">
    <citation type="journal article" date="2018" name="Nat. Genet.">
        <title>Extensive intraspecific gene order and gene structural variations between Mo17 and other maize genomes.</title>
        <authorList>
            <person name="Sun S."/>
            <person name="Zhou Y."/>
            <person name="Chen J."/>
            <person name="Shi J."/>
            <person name="Zhao H."/>
            <person name="Zhao H."/>
            <person name="Song W."/>
            <person name="Zhang M."/>
            <person name="Cui Y."/>
            <person name="Dong X."/>
            <person name="Liu H."/>
            <person name="Ma X."/>
            <person name="Jiao Y."/>
            <person name="Wang B."/>
            <person name="Wei X."/>
            <person name="Stein J.C."/>
            <person name="Glaubitz J.C."/>
            <person name="Lu F."/>
            <person name="Yu G."/>
            <person name="Liang C."/>
            <person name="Fengler K."/>
            <person name="Li B."/>
            <person name="Rafalski A."/>
            <person name="Schnable P.S."/>
            <person name="Ware D.H."/>
            <person name="Buckler E.S."/>
            <person name="Lai J."/>
        </authorList>
    </citation>
    <scope>NUCLEOTIDE SEQUENCE [LARGE SCALE GENOMIC DNA]</scope>
    <source>
        <tissue evidence="1">Seedling</tissue>
    </source>
</reference>
<dbReference type="SUPFAM" id="SSF56219">
    <property type="entry name" value="DNase I-like"/>
    <property type="match status" value="1"/>
</dbReference>
<dbReference type="PANTHER" id="PTHR33710">
    <property type="entry name" value="BNAC02G09200D PROTEIN"/>
    <property type="match status" value="1"/>
</dbReference>
<dbReference type="PANTHER" id="PTHR33710:SF48">
    <property type="entry name" value="OS02G0307075 PROTEIN"/>
    <property type="match status" value="1"/>
</dbReference>
<name>A0A317Y4N9_MAIZE</name>
<accession>A0A317Y4N9</accession>
<sequence length="192" mass="22177">MSNIDMIMFKKMAPKRFNQFSFVPSCGASGCILMGWNASIFTRQVLSSSHFQIILCFTSMHNANQWNLTKVYGPCQGQEKQNFSDWLYNLQIADGQDWMIVGDFNMYRSKENRNREGGNMTDVFTFNEIISSVGLQEIPLKGKNYTWSNMQEDPLLEQIDWCFTSTHWISAFPNTLMLPLSRPTSDHTPCRI</sequence>